<dbReference type="InterPro" id="IPR001633">
    <property type="entry name" value="EAL_dom"/>
</dbReference>
<dbReference type="AlphaFoldDB" id="E4TXJ3"/>
<dbReference type="NCBIfam" id="TIGR00229">
    <property type="entry name" value="sensory_box"/>
    <property type="match status" value="1"/>
</dbReference>
<dbReference type="CDD" id="cd01949">
    <property type="entry name" value="GGDEF"/>
    <property type="match status" value="1"/>
</dbReference>
<feature type="transmembrane region" description="Helical" evidence="2">
    <location>
        <begin position="98"/>
        <end position="115"/>
    </location>
</feature>
<name>E4TXJ3_SULKY</name>
<dbReference type="FunFam" id="3.30.70.270:FF:000001">
    <property type="entry name" value="Diguanylate cyclase domain protein"/>
    <property type="match status" value="1"/>
</dbReference>
<dbReference type="eggNOG" id="COG5001">
    <property type="taxonomic scope" value="Bacteria"/>
</dbReference>
<comment type="catalytic activity">
    <reaction evidence="1">
        <text>3',3'-c-di-GMP + H2O = 5'-phosphoguanylyl(3'-&gt;5')guanosine + H(+)</text>
        <dbReference type="Rhea" id="RHEA:24902"/>
        <dbReference type="ChEBI" id="CHEBI:15377"/>
        <dbReference type="ChEBI" id="CHEBI:15378"/>
        <dbReference type="ChEBI" id="CHEBI:58754"/>
        <dbReference type="ChEBI" id="CHEBI:58805"/>
        <dbReference type="EC" id="3.1.4.52"/>
    </reaction>
    <physiologicalReaction direction="left-to-right" evidence="1">
        <dbReference type="Rhea" id="RHEA:24903"/>
    </physiologicalReaction>
</comment>
<dbReference type="InterPro" id="IPR052155">
    <property type="entry name" value="Biofilm_reg_signaling"/>
</dbReference>
<dbReference type="InterPro" id="IPR000014">
    <property type="entry name" value="PAS"/>
</dbReference>
<dbReference type="KEGG" id="sku:Sulku_1239"/>
<dbReference type="PROSITE" id="PS50883">
    <property type="entry name" value="EAL"/>
    <property type="match status" value="1"/>
</dbReference>
<feature type="domain" description="EAL" evidence="4">
    <location>
        <begin position="517"/>
        <end position="774"/>
    </location>
</feature>
<evidence type="ECO:0000313" key="7">
    <source>
        <dbReference type="Proteomes" id="UP000008721"/>
    </source>
</evidence>
<evidence type="ECO:0000259" key="3">
    <source>
        <dbReference type="PROSITE" id="PS50113"/>
    </source>
</evidence>
<dbReference type="Pfam" id="PF08448">
    <property type="entry name" value="PAS_4"/>
    <property type="match status" value="1"/>
</dbReference>
<dbReference type="InterPro" id="IPR035965">
    <property type="entry name" value="PAS-like_dom_sf"/>
</dbReference>
<dbReference type="PROSITE" id="PS50113">
    <property type="entry name" value="PAC"/>
    <property type="match status" value="1"/>
</dbReference>
<dbReference type="SUPFAM" id="SSF141868">
    <property type="entry name" value="EAL domain-like"/>
    <property type="match status" value="1"/>
</dbReference>
<feature type="domain" description="PAC" evidence="3">
    <location>
        <begin position="284"/>
        <end position="337"/>
    </location>
</feature>
<evidence type="ECO:0000259" key="5">
    <source>
        <dbReference type="PROSITE" id="PS50887"/>
    </source>
</evidence>
<dbReference type="Gene3D" id="3.30.450.20">
    <property type="entry name" value="PAS domain"/>
    <property type="match status" value="1"/>
</dbReference>
<proteinExistence type="predicted"/>
<dbReference type="InterPro" id="IPR000160">
    <property type="entry name" value="GGDEF_dom"/>
</dbReference>
<keyword evidence="2" id="KW-0472">Membrane</keyword>
<dbReference type="PANTHER" id="PTHR44757">
    <property type="entry name" value="DIGUANYLATE CYCLASE DGCP"/>
    <property type="match status" value="1"/>
</dbReference>
<evidence type="ECO:0000256" key="1">
    <source>
        <dbReference type="ARBA" id="ARBA00051114"/>
    </source>
</evidence>
<dbReference type="GO" id="GO:0071732">
    <property type="term" value="P:cellular response to nitric oxide"/>
    <property type="evidence" value="ECO:0007669"/>
    <property type="project" value="UniProtKB-ARBA"/>
</dbReference>
<dbReference type="FunFam" id="3.20.20.450:FF:000001">
    <property type="entry name" value="Cyclic di-GMP phosphodiesterase yahA"/>
    <property type="match status" value="1"/>
</dbReference>
<dbReference type="Gene3D" id="3.20.20.450">
    <property type="entry name" value="EAL domain"/>
    <property type="match status" value="1"/>
</dbReference>
<dbReference type="InterPro" id="IPR035919">
    <property type="entry name" value="EAL_sf"/>
</dbReference>
<accession>E4TXJ3</accession>
<dbReference type="RefSeq" id="WP_013460099.1">
    <property type="nucleotide sequence ID" value="NC_014762.1"/>
</dbReference>
<dbReference type="InterPro" id="IPR043128">
    <property type="entry name" value="Rev_trsase/Diguanyl_cyclase"/>
</dbReference>
<feature type="transmembrane region" description="Helical" evidence="2">
    <location>
        <begin position="144"/>
        <end position="165"/>
    </location>
</feature>
<reference evidence="6 7" key="1">
    <citation type="journal article" date="2012" name="Stand. Genomic Sci.">
        <title>Complete genome sequence of the sulfur compounds oxidizing chemolithoautotroph Sulfuricurvum kujiense type strain (YK-1(T)).</title>
        <authorList>
            <person name="Han C."/>
            <person name="Kotsyurbenko O."/>
            <person name="Chertkov O."/>
            <person name="Held B."/>
            <person name="Lapidus A."/>
            <person name="Nolan M."/>
            <person name="Lucas S."/>
            <person name="Hammon N."/>
            <person name="Deshpande S."/>
            <person name="Cheng J.F."/>
            <person name="Tapia R."/>
            <person name="Goodwin L.A."/>
            <person name="Pitluck S."/>
            <person name="Liolios K."/>
            <person name="Pagani I."/>
            <person name="Ivanova N."/>
            <person name="Mavromatis K."/>
            <person name="Mikhailova N."/>
            <person name="Pati A."/>
            <person name="Chen A."/>
            <person name="Palaniappan K."/>
            <person name="Land M."/>
            <person name="Hauser L."/>
            <person name="Chang Y.J."/>
            <person name="Jeffries C.D."/>
            <person name="Brambilla E.M."/>
            <person name="Rohde M."/>
            <person name="Spring S."/>
            <person name="Sikorski J."/>
            <person name="Goker M."/>
            <person name="Woyke T."/>
            <person name="Bristow J."/>
            <person name="Eisen J.A."/>
            <person name="Markowitz V."/>
            <person name="Hugenholtz P."/>
            <person name="Kyrpides N.C."/>
            <person name="Klenk H.P."/>
            <person name="Detter J.C."/>
        </authorList>
    </citation>
    <scope>NUCLEOTIDE SEQUENCE [LARGE SCALE GENOMIC DNA]</scope>
    <source>
        <strain evidence="7">ATCC BAA-921 / DSM 16994 / JCM 11577 / YK-1</strain>
    </source>
</reference>
<organism evidence="6 7">
    <name type="scientific">Sulfuricurvum kujiense (strain ATCC BAA-921 / DSM 16994 / JCM 11577 / YK-1)</name>
    <dbReference type="NCBI Taxonomy" id="709032"/>
    <lineage>
        <taxon>Bacteria</taxon>
        <taxon>Pseudomonadati</taxon>
        <taxon>Campylobacterota</taxon>
        <taxon>Epsilonproteobacteria</taxon>
        <taxon>Campylobacterales</taxon>
        <taxon>Sulfurimonadaceae</taxon>
        <taxon>Sulfuricurvum</taxon>
    </lineage>
</organism>
<dbReference type="HOGENOM" id="CLU_000445_70_49_7"/>
<evidence type="ECO:0000313" key="6">
    <source>
        <dbReference type="EMBL" id="ADR33902.1"/>
    </source>
</evidence>
<keyword evidence="2" id="KW-0812">Transmembrane</keyword>
<dbReference type="InterPro" id="IPR013656">
    <property type="entry name" value="PAS_4"/>
</dbReference>
<feature type="domain" description="GGDEF" evidence="5">
    <location>
        <begin position="369"/>
        <end position="508"/>
    </location>
</feature>
<evidence type="ECO:0000256" key="2">
    <source>
        <dbReference type="SAM" id="Phobius"/>
    </source>
</evidence>
<keyword evidence="7" id="KW-1185">Reference proteome</keyword>
<dbReference type="PROSITE" id="PS50887">
    <property type="entry name" value="GGDEF"/>
    <property type="match status" value="1"/>
</dbReference>
<dbReference type="GO" id="GO:0071111">
    <property type="term" value="F:cyclic-guanylate-specific phosphodiesterase activity"/>
    <property type="evidence" value="ECO:0007669"/>
    <property type="project" value="UniProtKB-EC"/>
</dbReference>
<dbReference type="Gene3D" id="3.30.70.270">
    <property type="match status" value="1"/>
</dbReference>
<evidence type="ECO:0000259" key="4">
    <source>
        <dbReference type="PROSITE" id="PS50883"/>
    </source>
</evidence>
<dbReference type="Pfam" id="PF00990">
    <property type="entry name" value="GGDEF"/>
    <property type="match status" value="1"/>
</dbReference>
<feature type="transmembrane region" description="Helical" evidence="2">
    <location>
        <begin position="58"/>
        <end position="77"/>
    </location>
</feature>
<dbReference type="Proteomes" id="UP000008721">
    <property type="component" value="Chromosome"/>
</dbReference>
<dbReference type="STRING" id="709032.Sulku_1239"/>
<protein>
    <submittedName>
        <fullName evidence="6">Diguanylate cyclase/phosphodiesterase with PAS/PAC sensor(S)</fullName>
    </submittedName>
</protein>
<dbReference type="SMART" id="SM00052">
    <property type="entry name" value="EAL"/>
    <property type="match status" value="1"/>
</dbReference>
<dbReference type="CDD" id="cd01948">
    <property type="entry name" value="EAL"/>
    <property type="match status" value="1"/>
</dbReference>
<dbReference type="EMBL" id="CP002355">
    <property type="protein sequence ID" value="ADR33902.1"/>
    <property type="molecule type" value="Genomic_DNA"/>
</dbReference>
<dbReference type="NCBIfam" id="TIGR00254">
    <property type="entry name" value="GGDEF"/>
    <property type="match status" value="1"/>
</dbReference>
<feature type="transmembrane region" description="Helical" evidence="2">
    <location>
        <begin position="27"/>
        <end position="52"/>
    </location>
</feature>
<feature type="transmembrane region" description="Helical" evidence="2">
    <location>
        <begin position="121"/>
        <end position="137"/>
    </location>
</feature>
<dbReference type="SUPFAM" id="SSF55073">
    <property type="entry name" value="Nucleotide cyclase"/>
    <property type="match status" value="1"/>
</dbReference>
<dbReference type="SUPFAM" id="SSF55785">
    <property type="entry name" value="PYP-like sensor domain (PAS domain)"/>
    <property type="match status" value="1"/>
</dbReference>
<sequence length="780" mass="88951">MVLNKKDLTGYMDGDDRKRIRNEQVAIAYKQAFASIFPLFFGAFIVLLLFYKTNLTDFVFLWFSVVIVTLIWRIWLLTDYRRNFHRLDHSIWERRFKYVMYSSALIWGSAAFFIFQTPDYLHHFFIIFLLTGIASVASGTLASLLGVTIVFLSFLLTPIFIVMFFHGEFEVQMMGMLVLAFYMLLVSAAKRINSNIMNALTSKILHQKAANALALSEERFETIFKEAPIGIFYYDTDLIVMETNNEMLQALQIPRETMIGLDLKALSDTRLSDALNVSVHGQKGFYEGPYTSTFVELKMWVSLRTSPIYDSERRIIGGVGIVSDITERMNAEEKIKHQAYFDALTNIPNRALLKDRVDQSLAHYRRYGSLIAIMFLDLDHFKSINDSLGHYIGDLLLIETANRLKHICREGDTVARLGGDEFIILLNELGNDPMVAATRAETVAEKIHEVFSAPFDIGLAEPISTSSSIGIVLVSSKDQTSDDLLKFADTAMYQAKKEGRNTTRFYQEEMDQWIKKRLFLENALRSAVKNNELELYYQPVIEMKTKLIIGAEALLRWNHPELGLIMPDEMIEIAEESGLIVGIGEWVLREACTQFVRWRAENLRQSHIDRIAVNVSAVQFRQSDFVDKVIRTVAETGLVPSMLELELTESTVIDNIDIVIDKMNRLRHAGIGISMDDFGTGYSSLGYLKKLPFTTLKIDRSFVRDIVSDTDDAALVETILSMASIFKFDVIAEGVETIEQFKFLESHGCQYFQGYLCSKPVQVKHFEELLVHEIQSCAAQ</sequence>
<gene>
    <name evidence="6" type="ordered locus">Sulku_1239</name>
</gene>
<dbReference type="eggNOG" id="COG2202">
    <property type="taxonomic scope" value="Bacteria"/>
</dbReference>
<dbReference type="SMART" id="SM00267">
    <property type="entry name" value="GGDEF"/>
    <property type="match status" value="1"/>
</dbReference>
<dbReference type="InterPro" id="IPR029787">
    <property type="entry name" value="Nucleotide_cyclase"/>
</dbReference>
<keyword evidence="2" id="KW-1133">Transmembrane helix</keyword>
<dbReference type="InterPro" id="IPR000700">
    <property type="entry name" value="PAS-assoc_C"/>
</dbReference>
<dbReference type="Pfam" id="PF00563">
    <property type="entry name" value="EAL"/>
    <property type="match status" value="1"/>
</dbReference>
<dbReference type="PANTHER" id="PTHR44757:SF2">
    <property type="entry name" value="BIOFILM ARCHITECTURE MAINTENANCE PROTEIN MBAA"/>
    <property type="match status" value="1"/>
</dbReference>